<dbReference type="PROSITE" id="PS50297">
    <property type="entry name" value="ANK_REP_REGION"/>
    <property type="match status" value="1"/>
</dbReference>
<protein>
    <recommendedName>
        <fullName evidence="3">PGG domain-containing protein</fullName>
    </recommendedName>
</protein>
<keyword evidence="2" id="KW-0472">Membrane</keyword>
<feature type="domain" description="PGG" evidence="3">
    <location>
        <begin position="286"/>
        <end position="321"/>
    </location>
</feature>
<keyword evidence="2" id="KW-0812">Transmembrane</keyword>
<dbReference type="PANTHER" id="PTHR24128:SF24">
    <property type="entry name" value="ANKYRIN REPEAT PROTEIN"/>
    <property type="match status" value="1"/>
</dbReference>
<dbReference type="PROSITE" id="PS50088">
    <property type="entry name" value="ANK_REPEAT"/>
    <property type="match status" value="1"/>
</dbReference>
<proteinExistence type="predicted"/>
<keyword evidence="1" id="KW-0040">ANK repeat</keyword>
<reference evidence="5" key="1">
    <citation type="journal article" date="2020" name="Nat. Commun.">
        <title>Genome assembly of wild tea tree DASZ reveals pedigree and selection history of tea varieties.</title>
        <authorList>
            <person name="Zhang W."/>
            <person name="Zhang Y."/>
            <person name="Qiu H."/>
            <person name="Guo Y."/>
            <person name="Wan H."/>
            <person name="Zhang X."/>
            <person name="Scossa F."/>
            <person name="Alseekh S."/>
            <person name="Zhang Q."/>
            <person name="Wang P."/>
            <person name="Xu L."/>
            <person name="Schmidt M.H."/>
            <person name="Jia X."/>
            <person name="Li D."/>
            <person name="Zhu A."/>
            <person name="Guo F."/>
            <person name="Chen W."/>
            <person name="Ni D."/>
            <person name="Usadel B."/>
            <person name="Fernie A.R."/>
            <person name="Wen W."/>
        </authorList>
    </citation>
    <scope>NUCLEOTIDE SEQUENCE [LARGE SCALE GENOMIC DNA]</scope>
    <source>
        <strain evidence="5">cv. G240</strain>
    </source>
</reference>
<feature type="repeat" description="ANK" evidence="1">
    <location>
        <begin position="67"/>
        <end position="94"/>
    </location>
</feature>
<feature type="transmembrane region" description="Helical" evidence="2">
    <location>
        <begin position="381"/>
        <end position="404"/>
    </location>
</feature>
<dbReference type="SMART" id="SM00248">
    <property type="entry name" value="ANK"/>
    <property type="match status" value="5"/>
</dbReference>
<dbReference type="InterPro" id="IPR002110">
    <property type="entry name" value="Ankyrin_rpt"/>
</dbReference>
<evidence type="ECO:0000313" key="5">
    <source>
        <dbReference type="Proteomes" id="UP000593564"/>
    </source>
</evidence>
<accession>A0A7J7FXZ6</accession>
<name>A0A7J7FXZ6_CAMSI</name>
<evidence type="ECO:0000313" key="4">
    <source>
        <dbReference type="EMBL" id="KAF5931866.1"/>
    </source>
</evidence>
<keyword evidence="2" id="KW-1133">Transmembrane helix</keyword>
<sequence>MDSNLMEAARAGNINELYKIISSKPDILGKELLVETPLHVAASAGQTHFALEILRLKPSFGKKLNPEGLSPLHLALQNKQYETVRRLVKFDSELIRVKGKEGLTPLHFVAKTDDQVDLLSEFLHVCPSSINDVTIHEDTALHIAVKSSSLKAVEALLEWLRKTYKGEVLWLTDEGGNTVLHTAVSTSQPKACFYLFFGSINIIIVKLLVKEIYTDINAKNLQQLTALDIAKTLPNGTEIETTLRRAGALKRSSVVSDLGEFFKSPRQWFQALIGRIIQEQREMSLEMRNTILVVAVLIATSTFQAVLQPPGGVMRGNYTPSPASNTTGNINGTITTTNFISTNITHFNATIFNDNNNTDTDANPDNPAEIKLTKSMTFGSFFIDFFTLNTVCFLASITAMIFVLPLRLSSFMLHISMLFLIVSYGIAFYGISPTDSYANSFFLASYIAFPCAYSVWITISIISLFPKIRQYRFVPHKLWKRLQELRNLYKEYVDMSSKIPVQHSQI</sequence>
<comment type="caution">
    <text evidence="4">The sequence shown here is derived from an EMBL/GenBank/DDBJ whole genome shotgun (WGS) entry which is preliminary data.</text>
</comment>
<feature type="transmembrane region" description="Helical" evidence="2">
    <location>
        <begin position="443"/>
        <end position="465"/>
    </location>
</feature>
<organism evidence="4 5">
    <name type="scientific">Camellia sinensis</name>
    <name type="common">Tea plant</name>
    <name type="synonym">Thea sinensis</name>
    <dbReference type="NCBI Taxonomy" id="4442"/>
    <lineage>
        <taxon>Eukaryota</taxon>
        <taxon>Viridiplantae</taxon>
        <taxon>Streptophyta</taxon>
        <taxon>Embryophyta</taxon>
        <taxon>Tracheophyta</taxon>
        <taxon>Spermatophyta</taxon>
        <taxon>Magnoliopsida</taxon>
        <taxon>eudicotyledons</taxon>
        <taxon>Gunneridae</taxon>
        <taxon>Pentapetalae</taxon>
        <taxon>asterids</taxon>
        <taxon>Ericales</taxon>
        <taxon>Theaceae</taxon>
        <taxon>Camellia</taxon>
    </lineage>
</organism>
<dbReference type="InterPro" id="IPR036770">
    <property type="entry name" value="Ankyrin_rpt-contain_sf"/>
</dbReference>
<dbReference type="SUPFAM" id="SSF48403">
    <property type="entry name" value="Ankyrin repeat"/>
    <property type="match status" value="1"/>
</dbReference>
<dbReference type="Proteomes" id="UP000593564">
    <property type="component" value="Unassembled WGS sequence"/>
</dbReference>
<gene>
    <name evidence="4" type="ORF">HYC85_028037</name>
</gene>
<evidence type="ECO:0000256" key="1">
    <source>
        <dbReference type="PROSITE-ProRule" id="PRU00023"/>
    </source>
</evidence>
<dbReference type="AlphaFoldDB" id="A0A7J7FXZ6"/>
<evidence type="ECO:0000256" key="2">
    <source>
        <dbReference type="SAM" id="Phobius"/>
    </source>
</evidence>
<feature type="transmembrane region" description="Helical" evidence="2">
    <location>
        <begin position="411"/>
        <end position="431"/>
    </location>
</feature>
<keyword evidence="5" id="KW-1185">Reference proteome</keyword>
<evidence type="ECO:0000259" key="3">
    <source>
        <dbReference type="Pfam" id="PF13962"/>
    </source>
</evidence>
<dbReference type="Gene3D" id="1.25.40.20">
    <property type="entry name" value="Ankyrin repeat-containing domain"/>
    <property type="match status" value="1"/>
</dbReference>
<dbReference type="InterPro" id="IPR026961">
    <property type="entry name" value="PGG_dom"/>
</dbReference>
<dbReference type="EMBL" id="JACBKZ010000014">
    <property type="protein sequence ID" value="KAF5931866.1"/>
    <property type="molecule type" value="Genomic_DNA"/>
</dbReference>
<dbReference type="PANTHER" id="PTHR24128">
    <property type="entry name" value="HOMEOBOX PROTEIN WARIAI"/>
    <property type="match status" value="1"/>
</dbReference>
<dbReference type="Pfam" id="PF12796">
    <property type="entry name" value="Ank_2"/>
    <property type="match status" value="2"/>
</dbReference>
<dbReference type="Pfam" id="PF13962">
    <property type="entry name" value="PGG"/>
    <property type="match status" value="1"/>
</dbReference>
<reference evidence="4 5" key="2">
    <citation type="submission" date="2020-07" db="EMBL/GenBank/DDBJ databases">
        <title>Genome assembly of wild tea tree DASZ reveals pedigree and selection history of tea varieties.</title>
        <authorList>
            <person name="Zhang W."/>
        </authorList>
    </citation>
    <scope>NUCLEOTIDE SEQUENCE [LARGE SCALE GENOMIC DNA]</scope>
    <source>
        <strain evidence="5">cv. G240</strain>
        <tissue evidence="4">Leaf</tissue>
    </source>
</reference>